<organism evidence="2">
    <name type="scientific">marine metagenome</name>
    <dbReference type="NCBI Taxonomy" id="408172"/>
    <lineage>
        <taxon>unclassified sequences</taxon>
        <taxon>metagenomes</taxon>
        <taxon>ecological metagenomes</taxon>
    </lineage>
</organism>
<reference evidence="2" key="1">
    <citation type="submission" date="2018-05" db="EMBL/GenBank/DDBJ databases">
        <authorList>
            <person name="Lanie J.A."/>
            <person name="Ng W.-L."/>
            <person name="Kazmierczak K.M."/>
            <person name="Andrzejewski T.M."/>
            <person name="Davidsen T.M."/>
            <person name="Wayne K.J."/>
            <person name="Tettelin H."/>
            <person name="Glass J.I."/>
            <person name="Rusch D."/>
            <person name="Podicherti R."/>
            <person name="Tsui H.-C.T."/>
            <person name="Winkler M.E."/>
        </authorList>
    </citation>
    <scope>NUCLEOTIDE SEQUENCE</scope>
</reference>
<evidence type="ECO:0000256" key="1">
    <source>
        <dbReference type="SAM" id="Phobius"/>
    </source>
</evidence>
<keyword evidence="1" id="KW-0472">Membrane</keyword>
<accession>A0A382DT83</accession>
<evidence type="ECO:0000313" key="2">
    <source>
        <dbReference type="EMBL" id="SVB41369.1"/>
    </source>
</evidence>
<keyword evidence="1" id="KW-0812">Transmembrane</keyword>
<sequence length="45" mass="5270">MGQDKYIKVTLTVIAFSLFWIALNLSVLEFVLYDFYNGEMTKFLS</sequence>
<name>A0A382DT83_9ZZZZ</name>
<gene>
    <name evidence="2" type="ORF">METZ01_LOCUS194223</name>
</gene>
<feature type="transmembrane region" description="Helical" evidence="1">
    <location>
        <begin position="12"/>
        <end position="36"/>
    </location>
</feature>
<keyword evidence="1" id="KW-1133">Transmembrane helix</keyword>
<dbReference type="AlphaFoldDB" id="A0A382DT83"/>
<dbReference type="EMBL" id="UINC01040879">
    <property type="protein sequence ID" value="SVB41369.1"/>
    <property type="molecule type" value="Genomic_DNA"/>
</dbReference>
<protein>
    <submittedName>
        <fullName evidence="2">Uncharacterized protein</fullName>
    </submittedName>
</protein>
<proteinExistence type="predicted"/>
<feature type="non-terminal residue" evidence="2">
    <location>
        <position position="45"/>
    </location>
</feature>